<proteinExistence type="predicted"/>
<dbReference type="InterPro" id="IPR014054">
    <property type="entry name" value="Phage_regulatory_Rha"/>
</dbReference>
<dbReference type="Proteomes" id="UP001163882">
    <property type="component" value="Chromosome"/>
</dbReference>
<dbReference type="EMBL" id="CP107716">
    <property type="protein sequence ID" value="UYQ70987.1"/>
    <property type="molecule type" value="Genomic_DNA"/>
</dbReference>
<dbReference type="RefSeq" id="WP_264224651.1">
    <property type="nucleotide sequence ID" value="NZ_CP107716.1"/>
</dbReference>
<gene>
    <name evidence="1" type="ORF">OF122_13055</name>
</gene>
<name>A0ABY6INT7_9HYPH</name>
<dbReference type="NCBIfam" id="TIGR02681">
    <property type="entry name" value="phage_pRha"/>
    <property type="match status" value="1"/>
</dbReference>
<reference evidence="1" key="1">
    <citation type="submission" date="2022-10" db="EMBL/GenBank/DDBJ databases">
        <title>YIM 151497 complete genome.</title>
        <authorList>
            <person name="Chen X."/>
        </authorList>
    </citation>
    <scope>NUCLEOTIDE SEQUENCE</scope>
    <source>
        <strain evidence="1">YIM 151497</strain>
    </source>
</reference>
<evidence type="ECO:0000313" key="2">
    <source>
        <dbReference type="Proteomes" id="UP001163882"/>
    </source>
</evidence>
<accession>A0ABY6INT7</accession>
<protein>
    <submittedName>
        <fullName evidence="1">Rha family transcriptional regulator</fullName>
    </submittedName>
</protein>
<organism evidence="1 2">
    <name type="scientific">Pelagibacterium flavum</name>
    <dbReference type="NCBI Taxonomy" id="2984530"/>
    <lineage>
        <taxon>Bacteria</taxon>
        <taxon>Pseudomonadati</taxon>
        <taxon>Pseudomonadota</taxon>
        <taxon>Alphaproteobacteria</taxon>
        <taxon>Hyphomicrobiales</taxon>
        <taxon>Devosiaceae</taxon>
        <taxon>Pelagibacterium</taxon>
    </lineage>
</organism>
<dbReference type="Pfam" id="PF09669">
    <property type="entry name" value="Phage_pRha"/>
    <property type="match status" value="1"/>
</dbReference>
<evidence type="ECO:0000313" key="1">
    <source>
        <dbReference type="EMBL" id="UYQ70987.1"/>
    </source>
</evidence>
<sequence>MRTELDSHGIPYNVETGGKHVHIRYGRDYEHLHVVAATPSDWRAPLNERALIRREIAANGLIETLEPEREIVPVHLTDGEPSCFSYDIAENFAKAHKDVLRVIDRVRDECGPEFDRRNFTPIDYQDPKGRKYRAYRLTRDGFSLVVMGFTGARATEWKVKYIDAFNCMAQEIERLRSPDVDLTAIRSEMDALISIVGDVEARISSAPVEVACLPRMSRAEMRKLTRRLRRRGAA</sequence>
<keyword evidence="2" id="KW-1185">Reference proteome</keyword>